<reference evidence="7" key="1">
    <citation type="submission" date="2025-08" db="UniProtKB">
        <authorList>
            <consortium name="RefSeq"/>
        </authorList>
    </citation>
    <scope>IDENTIFICATION</scope>
    <source>
        <tissue evidence="7">Seedling</tissue>
    </source>
</reference>
<comment type="similarity">
    <text evidence="2">Belongs to the plant self-incompatibility (S1) protein family.</text>
</comment>
<comment type="subcellular location">
    <subcellularLocation>
        <location evidence="1">Secreted</location>
    </subcellularLocation>
</comment>
<dbReference type="InterPro" id="IPR010264">
    <property type="entry name" value="Self-incomp_S1"/>
</dbReference>
<dbReference type="Pfam" id="PF05938">
    <property type="entry name" value="Self-incomp_S1"/>
    <property type="match status" value="1"/>
</dbReference>
<organism evidence="6 7">
    <name type="scientific">Ziziphus jujuba</name>
    <name type="common">Chinese jujube</name>
    <name type="synonym">Ziziphus sativa</name>
    <dbReference type="NCBI Taxonomy" id="326968"/>
    <lineage>
        <taxon>Eukaryota</taxon>
        <taxon>Viridiplantae</taxon>
        <taxon>Streptophyta</taxon>
        <taxon>Embryophyta</taxon>
        <taxon>Tracheophyta</taxon>
        <taxon>Spermatophyta</taxon>
        <taxon>Magnoliopsida</taxon>
        <taxon>eudicotyledons</taxon>
        <taxon>Gunneridae</taxon>
        <taxon>Pentapetalae</taxon>
        <taxon>rosids</taxon>
        <taxon>fabids</taxon>
        <taxon>Rosales</taxon>
        <taxon>Rhamnaceae</taxon>
        <taxon>Paliureae</taxon>
        <taxon>Ziziphus</taxon>
    </lineage>
</organism>
<dbReference type="Proteomes" id="UP001652623">
    <property type="component" value="Chromosome 8"/>
</dbReference>
<protein>
    <submittedName>
        <fullName evidence="7">S-protein homolog 1-like</fullName>
    </submittedName>
</protein>
<keyword evidence="3" id="KW-0713">Self-incompatibility</keyword>
<evidence type="ECO:0000313" key="6">
    <source>
        <dbReference type="Proteomes" id="UP001652623"/>
    </source>
</evidence>
<gene>
    <name evidence="7" type="primary">LOC132804977</name>
</gene>
<proteinExistence type="inferred from homology"/>
<evidence type="ECO:0000256" key="4">
    <source>
        <dbReference type="ARBA" id="ARBA00022525"/>
    </source>
</evidence>
<keyword evidence="4" id="KW-0964">Secreted</keyword>
<keyword evidence="5" id="KW-0732">Signal</keyword>
<evidence type="ECO:0000256" key="3">
    <source>
        <dbReference type="ARBA" id="ARBA00022471"/>
    </source>
</evidence>
<evidence type="ECO:0000256" key="5">
    <source>
        <dbReference type="ARBA" id="ARBA00022729"/>
    </source>
</evidence>
<evidence type="ECO:0000256" key="2">
    <source>
        <dbReference type="ARBA" id="ARBA00005581"/>
    </source>
</evidence>
<dbReference type="RefSeq" id="XP_060675535.1">
    <property type="nucleotide sequence ID" value="XM_060819552.1"/>
</dbReference>
<keyword evidence="6" id="KW-1185">Reference proteome</keyword>
<evidence type="ECO:0000313" key="7">
    <source>
        <dbReference type="RefSeq" id="XP_060675535.1"/>
    </source>
</evidence>
<name>A0ABM4AFP8_ZIZJJ</name>
<evidence type="ECO:0000256" key="1">
    <source>
        <dbReference type="ARBA" id="ARBA00004613"/>
    </source>
</evidence>
<dbReference type="GeneID" id="132804977"/>
<sequence>MLGCKTSRVLNAKTTSCVLNERREAEIASSRIEKKNKIRYDVLILFLAIVISFRHVRCEQNGFLARYDIQVVNGLSGDQDLFIHCKSKDDDLGEHNLAVGDQFRCAFKNYIWIAKDDGVYLKNIPKNSYELVYNWE</sequence>
<accession>A0ABM4AFP8</accession>